<evidence type="ECO:0000259" key="2">
    <source>
        <dbReference type="PROSITE" id="PS51782"/>
    </source>
</evidence>
<protein>
    <submittedName>
        <fullName evidence="3">LysM peptidoglycan-binding domain-containing protein</fullName>
    </submittedName>
</protein>
<feature type="chain" id="PRO_5028978618" evidence="1">
    <location>
        <begin position="34"/>
        <end position="414"/>
    </location>
</feature>
<name>A0A7G9RN45_9BURK</name>
<dbReference type="Gene3D" id="3.10.350.10">
    <property type="entry name" value="LysM domain"/>
    <property type="match status" value="1"/>
</dbReference>
<feature type="signal peptide" evidence="1">
    <location>
        <begin position="1"/>
        <end position="33"/>
    </location>
</feature>
<dbReference type="EMBL" id="CP060714">
    <property type="protein sequence ID" value="QNN57020.1"/>
    <property type="molecule type" value="Genomic_DNA"/>
</dbReference>
<dbReference type="Proteomes" id="UP000515811">
    <property type="component" value="Chromosome"/>
</dbReference>
<dbReference type="InterPro" id="IPR052196">
    <property type="entry name" value="Bact_Kbp"/>
</dbReference>
<organism evidence="3 4">
    <name type="scientific">Diaphorobacter ruginosibacter</name>
    <dbReference type="NCBI Taxonomy" id="1715720"/>
    <lineage>
        <taxon>Bacteria</taxon>
        <taxon>Pseudomonadati</taxon>
        <taxon>Pseudomonadota</taxon>
        <taxon>Betaproteobacteria</taxon>
        <taxon>Burkholderiales</taxon>
        <taxon>Comamonadaceae</taxon>
        <taxon>Diaphorobacter</taxon>
    </lineage>
</organism>
<dbReference type="PANTHER" id="PTHR34700">
    <property type="entry name" value="POTASSIUM BINDING PROTEIN KBP"/>
    <property type="match status" value="1"/>
</dbReference>
<gene>
    <name evidence="3" type="ORF">H9K76_21475</name>
</gene>
<dbReference type="SUPFAM" id="SSF54106">
    <property type="entry name" value="LysM domain"/>
    <property type="match status" value="1"/>
</dbReference>
<feature type="domain" description="LysM" evidence="2">
    <location>
        <begin position="73"/>
        <end position="122"/>
    </location>
</feature>
<proteinExistence type="predicted"/>
<keyword evidence="4" id="KW-1185">Reference proteome</keyword>
<dbReference type="PANTHER" id="PTHR34700:SF4">
    <property type="entry name" value="PHAGE-LIKE ELEMENT PBSX PROTEIN XKDP"/>
    <property type="match status" value="1"/>
</dbReference>
<dbReference type="InterPro" id="IPR018392">
    <property type="entry name" value="LysM"/>
</dbReference>
<evidence type="ECO:0000256" key="1">
    <source>
        <dbReference type="SAM" id="SignalP"/>
    </source>
</evidence>
<reference evidence="3 4" key="1">
    <citation type="submission" date="2020-08" db="EMBL/GenBank/DDBJ databases">
        <title>Genome sequence of Diaphorobacter ruginosibacter DSM 27467T.</title>
        <authorList>
            <person name="Hyun D.-W."/>
            <person name="Bae J.-W."/>
        </authorList>
    </citation>
    <scope>NUCLEOTIDE SEQUENCE [LARGE SCALE GENOMIC DNA]</scope>
    <source>
        <strain evidence="3 4">DSM 27467</strain>
    </source>
</reference>
<accession>A0A7G9RN45</accession>
<dbReference type="KEGG" id="drg:H9K76_21475"/>
<sequence>MNKMAGLPQASAPRVAGVAALIAGAVMAFGAQAQSETHSPKSSYPVTSAQRATAQQVASRGVPVSELAANAPDTYVVKRGDTLWSIAGLYLAKPWRWPELWGMNMQAIRNPHLIYPGQTLYLEKSDGFARLSTRGPNGGGNEVVRITPRTRTDSVSNTALPTIQQHLIEPFLVEPEVLGAEAIELAPRIVAAAQTRAILGSGDRVYARSASGTQLSLEPGDDRTFRLFRNAIPLKDPDTGDILGYEAQYVGRAEMVRGETQDVTPDGRGGTNTDPVPATLDIVSVKEEVRVGDRLLPMAPRSFMNYVPRTPYDDVNARVVSIYGSSAVGNAGQNQVVSINRGAVDGLEPGMILTVLTKGERIRDKTDESRTMIKLPSEANGMAMVFRTFDHVSYVLLLQVRYGVGVGDRLVNPQ</sequence>
<dbReference type="CDD" id="cd00118">
    <property type="entry name" value="LysM"/>
    <property type="match status" value="1"/>
</dbReference>
<evidence type="ECO:0000313" key="3">
    <source>
        <dbReference type="EMBL" id="QNN57020.1"/>
    </source>
</evidence>
<dbReference type="PROSITE" id="PS51782">
    <property type="entry name" value="LYSM"/>
    <property type="match status" value="1"/>
</dbReference>
<keyword evidence="1" id="KW-0732">Signal</keyword>
<dbReference type="Pfam" id="PF01476">
    <property type="entry name" value="LysM"/>
    <property type="match status" value="1"/>
</dbReference>
<dbReference type="SMART" id="SM00257">
    <property type="entry name" value="LysM"/>
    <property type="match status" value="1"/>
</dbReference>
<dbReference type="InterPro" id="IPR036779">
    <property type="entry name" value="LysM_dom_sf"/>
</dbReference>
<evidence type="ECO:0000313" key="4">
    <source>
        <dbReference type="Proteomes" id="UP000515811"/>
    </source>
</evidence>
<dbReference type="AlphaFoldDB" id="A0A7G9RN45"/>